<dbReference type="eggNOG" id="COG0614">
    <property type="taxonomic scope" value="Bacteria"/>
</dbReference>
<evidence type="ECO:0000259" key="2">
    <source>
        <dbReference type="PROSITE" id="PS50983"/>
    </source>
</evidence>
<dbReference type="PANTHER" id="PTHR30535:SF34">
    <property type="entry name" value="MOLYBDATE-BINDING PROTEIN MOLA"/>
    <property type="match status" value="1"/>
</dbReference>
<dbReference type="GO" id="GO:0071281">
    <property type="term" value="P:cellular response to iron ion"/>
    <property type="evidence" value="ECO:0007669"/>
    <property type="project" value="TreeGrafter"/>
</dbReference>
<dbReference type="PROSITE" id="PS50983">
    <property type="entry name" value="FE_B12_PBP"/>
    <property type="match status" value="1"/>
</dbReference>
<dbReference type="RefSeq" id="WP_013252801.1">
    <property type="nucleotide sequence ID" value="NC_014364.1"/>
</dbReference>
<feature type="chain" id="PRO_5005344232" evidence="1">
    <location>
        <begin position="24"/>
        <end position="343"/>
    </location>
</feature>
<dbReference type="Pfam" id="PF01497">
    <property type="entry name" value="Peripla_BP_2"/>
    <property type="match status" value="1"/>
</dbReference>
<evidence type="ECO:0000256" key="1">
    <source>
        <dbReference type="SAM" id="SignalP"/>
    </source>
</evidence>
<name>E1R8J3_SEDSS</name>
<dbReference type="InterPro" id="IPR002491">
    <property type="entry name" value="ABC_transptr_periplasmic_BD"/>
</dbReference>
<dbReference type="InterPro" id="IPR050902">
    <property type="entry name" value="ABC_Transporter_SBP"/>
</dbReference>
<dbReference type="HOGENOM" id="CLU_038034_2_3_12"/>
<proteinExistence type="predicted"/>
<keyword evidence="4" id="KW-1185">Reference proteome</keyword>
<gene>
    <name evidence="3" type="ordered locus">Spirs_0180</name>
</gene>
<dbReference type="KEGG" id="ssm:Spirs_0180"/>
<reference evidence="3 4" key="1">
    <citation type="journal article" date="2010" name="Stand. Genomic Sci.">
        <title>Complete genome sequence of Spirochaeta smaragdinae type strain (SEBR 4228).</title>
        <authorList>
            <person name="Mavromatis K."/>
            <person name="Yasawong M."/>
            <person name="Chertkov O."/>
            <person name="Lapidus A."/>
            <person name="Lucas S."/>
            <person name="Nolan M."/>
            <person name="Del Rio T.G."/>
            <person name="Tice H."/>
            <person name="Cheng J.F."/>
            <person name="Pitluck S."/>
            <person name="Liolios K."/>
            <person name="Ivanova N."/>
            <person name="Tapia R."/>
            <person name="Han C."/>
            <person name="Bruce D."/>
            <person name="Goodwin L."/>
            <person name="Pati A."/>
            <person name="Chen A."/>
            <person name="Palaniappan K."/>
            <person name="Land M."/>
            <person name="Hauser L."/>
            <person name="Chang Y.J."/>
            <person name="Jeffries C.D."/>
            <person name="Detter J.C."/>
            <person name="Rohde M."/>
            <person name="Brambilla E."/>
            <person name="Spring S."/>
            <person name="Goker M."/>
            <person name="Sikorski J."/>
            <person name="Woyke T."/>
            <person name="Bristow J."/>
            <person name="Eisen J.A."/>
            <person name="Markowitz V."/>
            <person name="Hugenholtz P."/>
            <person name="Klenk H.P."/>
            <person name="Kyrpides N.C."/>
        </authorList>
    </citation>
    <scope>NUCLEOTIDE SEQUENCE [LARGE SCALE GENOMIC DNA]</scope>
    <source>
        <strain evidence="4">DSM 11293 / JCM 15392 / SEBR 4228</strain>
    </source>
</reference>
<feature type="signal peptide" evidence="1">
    <location>
        <begin position="1"/>
        <end position="23"/>
    </location>
</feature>
<accession>E1R8J3</accession>
<dbReference type="Gene3D" id="3.40.50.1980">
    <property type="entry name" value="Nitrogenase molybdenum iron protein domain"/>
    <property type="match status" value="2"/>
</dbReference>
<feature type="domain" description="Fe/B12 periplasmic-binding" evidence="2">
    <location>
        <begin position="71"/>
        <end position="331"/>
    </location>
</feature>
<dbReference type="AlphaFoldDB" id="E1R8J3"/>
<dbReference type="STRING" id="573413.Spirs_0180"/>
<dbReference type="Proteomes" id="UP000002318">
    <property type="component" value="Chromosome"/>
</dbReference>
<dbReference type="PANTHER" id="PTHR30535">
    <property type="entry name" value="VITAMIN B12-BINDING PROTEIN"/>
    <property type="match status" value="1"/>
</dbReference>
<sequence>MVFVRRALAVFLLFVCMTSLLFAGGTQEPASDRKVAGSPQSGMSILGESDASVRFREVSGRIVEIPKFPKRTVIMHNSILDLWYMAGGTSLARLRGAINVPAEAKDLPVLGSIASIDVEKIMKLEPDLLIFSGTSEYQRKISDFFASEGVASLGINYENYDDFGLIFDLFTRLNGRRDLYEAYLIPTQEKVQSIIDRVPKGVHPKVCILFASTNYVKVETEETVTGDYCKRLGAVNIYRESAFEGAGRVDLSLEYILEQDPDLIFVTTMGDVEKCTARIEMEVSSNPVWASLSAVKNGRFHYLDKSFSIYKPNRAYPEAFQRIAELLYPGTDFSLGSGEGKAE</sequence>
<organism evidence="3 4">
    <name type="scientific">Sediminispirochaeta smaragdinae (strain DSM 11293 / JCM 15392 / SEBR 4228)</name>
    <name type="common">Spirochaeta smaragdinae</name>
    <dbReference type="NCBI Taxonomy" id="573413"/>
    <lineage>
        <taxon>Bacteria</taxon>
        <taxon>Pseudomonadati</taxon>
        <taxon>Spirochaetota</taxon>
        <taxon>Spirochaetia</taxon>
        <taxon>Spirochaetales</taxon>
        <taxon>Spirochaetaceae</taxon>
        <taxon>Sediminispirochaeta</taxon>
    </lineage>
</organism>
<protein>
    <submittedName>
        <fullName evidence="3">Periplasmic binding protein</fullName>
    </submittedName>
</protein>
<evidence type="ECO:0000313" key="4">
    <source>
        <dbReference type="Proteomes" id="UP000002318"/>
    </source>
</evidence>
<evidence type="ECO:0000313" key="3">
    <source>
        <dbReference type="EMBL" id="ADK79337.1"/>
    </source>
</evidence>
<dbReference type="SUPFAM" id="SSF53807">
    <property type="entry name" value="Helical backbone' metal receptor"/>
    <property type="match status" value="1"/>
</dbReference>
<keyword evidence="1" id="KW-0732">Signal</keyword>
<dbReference type="EMBL" id="CP002116">
    <property type="protein sequence ID" value="ADK79337.1"/>
    <property type="molecule type" value="Genomic_DNA"/>
</dbReference>